<accession>A0A3P6C7T2</accession>
<dbReference type="EMBL" id="LR031576">
    <property type="protein sequence ID" value="VDD10260.1"/>
    <property type="molecule type" value="Genomic_DNA"/>
</dbReference>
<evidence type="ECO:0000313" key="1">
    <source>
        <dbReference type="EMBL" id="VDD10260.1"/>
    </source>
</evidence>
<name>A0A3P6C7T2_BRACM</name>
<protein>
    <submittedName>
        <fullName evidence="1">Uncharacterized protein</fullName>
    </submittedName>
</protein>
<reference evidence="1" key="1">
    <citation type="submission" date="2018-11" db="EMBL/GenBank/DDBJ databases">
        <authorList>
            <consortium name="Genoscope - CEA"/>
            <person name="William W."/>
        </authorList>
    </citation>
    <scope>NUCLEOTIDE SEQUENCE</scope>
</reference>
<dbReference type="AlphaFoldDB" id="A0A3P6C7T2"/>
<sequence length="179" mass="20450">MCTNIFFWNVRGFNDQDKHHPFVRWLNLHKPLVGLFWNQDIKEPNLSHIICLEFAQAGILPQTMTRKRTGESLSCGSTQQLFKFCTNLGSLLLEKSLSLVYPDSLSLRSMLPTSVKSVVPFGTIYMKFKPLSSWIIGTGSLEGILTRSPTMKNTLPPLSYFNFFRYDRIARSFSSVGNF</sequence>
<gene>
    <name evidence="1" type="ORF">BRAA04T15870Z</name>
</gene>
<proteinExistence type="predicted"/>
<organism evidence="1">
    <name type="scientific">Brassica campestris</name>
    <name type="common">Field mustard</name>
    <dbReference type="NCBI Taxonomy" id="3711"/>
    <lineage>
        <taxon>Eukaryota</taxon>
        <taxon>Viridiplantae</taxon>
        <taxon>Streptophyta</taxon>
        <taxon>Embryophyta</taxon>
        <taxon>Tracheophyta</taxon>
        <taxon>Spermatophyta</taxon>
        <taxon>Magnoliopsida</taxon>
        <taxon>eudicotyledons</taxon>
        <taxon>Gunneridae</taxon>
        <taxon>Pentapetalae</taxon>
        <taxon>rosids</taxon>
        <taxon>malvids</taxon>
        <taxon>Brassicales</taxon>
        <taxon>Brassicaceae</taxon>
        <taxon>Brassiceae</taxon>
        <taxon>Brassica</taxon>
    </lineage>
</organism>